<keyword evidence="6" id="KW-1185">Reference proteome</keyword>
<evidence type="ECO:0000313" key="6">
    <source>
        <dbReference type="Proteomes" id="UP000462212"/>
    </source>
</evidence>
<protein>
    <submittedName>
        <fullName evidence="5">Lipase</fullName>
    </submittedName>
</protein>
<dbReference type="AlphaFoldDB" id="A0A8H8RJ44"/>
<dbReference type="PANTHER" id="PTHR46640:SF1">
    <property type="entry name" value="FUNGAL LIPASE-LIKE DOMAIN-CONTAINING PROTEIN-RELATED"/>
    <property type="match status" value="1"/>
</dbReference>
<keyword evidence="1" id="KW-0732">Signal</keyword>
<keyword evidence="2" id="KW-0378">Hydrolase</keyword>
<dbReference type="InterPro" id="IPR002921">
    <property type="entry name" value="Fungal_lipase-type"/>
</dbReference>
<dbReference type="CDD" id="cd00519">
    <property type="entry name" value="Lipase_3"/>
    <property type="match status" value="1"/>
</dbReference>
<dbReference type="GO" id="GO:0016042">
    <property type="term" value="P:lipid catabolic process"/>
    <property type="evidence" value="ECO:0007669"/>
    <property type="project" value="InterPro"/>
</dbReference>
<feature type="domain" description="Fungal lipase-type" evidence="3">
    <location>
        <begin position="116"/>
        <end position="249"/>
    </location>
</feature>
<dbReference type="Gene3D" id="3.40.50.1820">
    <property type="entry name" value="alpha/beta hydrolase"/>
    <property type="match status" value="1"/>
</dbReference>
<evidence type="ECO:0000256" key="2">
    <source>
        <dbReference type="ARBA" id="ARBA00022801"/>
    </source>
</evidence>
<dbReference type="Pfam" id="PF01764">
    <property type="entry name" value="Lipase_3"/>
    <property type="match status" value="1"/>
</dbReference>
<dbReference type="EMBL" id="QGMJ01000522">
    <property type="protein sequence ID" value="TVY35467.1"/>
    <property type="molecule type" value="Genomic_DNA"/>
</dbReference>
<dbReference type="GO" id="GO:0016787">
    <property type="term" value="F:hydrolase activity"/>
    <property type="evidence" value="ECO:0007669"/>
    <property type="project" value="UniProtKB-KW"/>
</dbReference>
<reference evidence="5 6" key="1">
    <citation type="submission" date="2018-05" db="EMBL/GenBank/DDBJ databases">
        <title>Genome sequencing and assembly of the regulated plant pathogen Lachnellula willkommii and related sister species for the development of diagnostic species identification markers.</title>
        <authorList>
            <person name="Giroux E."/>
            <person name="Bilodeau G."/>
        </authorList>
    </citation>
    <scope>NUCLEOTIDE SEQUENCE [LARGE SCALE GENOMIC DNA]</scope>
    <source>
        <strain evidence="5 6">CBS 197.66</strain>
    </source>
</reference>
<evidence type="ECO:0000259" key="4">
    <source>
        <dbReference type="Pfam" id="PF03893"/>
    </source>
</evidence>
<evidence type="ECO:0000313" key="5">
    <source>
        <dbReference type="EMBL" id="TVY35467.1"/>
    </source>
</evidence>
<dbReference type="Proteomes" id="UP000462212">
    <property type="component" value="Unassembled WGS sequence"/>
</dbReference>
<gene>
    <name evidence="5" type="primary">LIP_0</name>
    <name evidence="5" type="ORF">LSUB1_G005197</name>
</gene>
<dbReference type="InterPro" id="IPR029058">
    <property type="entry name" value="AB_hydrolase_fold"/>
</dbReference>
<feature type="domain" description="Mono-/di-acylglycerol lipase N-terminal" evidence="4">
    <location>
        <begin position="27"/>
        <end position="83"/>
    </location>
</feature>
<dbReference type="SUPFAM" id="SSF53474">
    <property type="entry name" value="alpha/beta-Hydrolases"/>
    <property type="match status" value="1"/>
</dbReference>
<evidence type="ECO:0000256" key="1">
    <source>
        <dbReference type="ARBA" id="ARBA00022729"/>
    </source>
</evidence>
<dbReference type="OrthoDB" id="426718at2759"/>
<dbReference type="InterPro" id="IPR051299">
    <property type="entry name" value="AB_hydrolase_lip/est"/>
</dbReference>
<dbReference type="Pfam" id="PF03893">
    <property type="entry name" value="Lipase3_N"/>
    <property type="match status" value="1"/>
</dbReference>
<evidence type="ECO:0000259" key="3">
    <source>
        <dbReference type="Pfam" id="PF01764"/>
    </source>
</evidence>
<accession>A0A8H8RJ44</accession>
<dbReference type="InterPro" id="IPR005592">
    <property type="entry name" value="Mono/diacylglycerol_lipase_N"/>
</dbReference>
<comment type="caution">
    <text evidence="5">The sequence shown here is derived from an EMBL/GenBank/DDBJ whole genome shotgun (WGS) entry which is preliminary data.</text>
</comment>
<sequence length="319" mass="33981">MHLQAILFILAKRSAHELLITRFSIYPTPPADNTTTGITEALFDNFKLFANFTSASYCPSNENSTVGSPITCSGTACPLVEANNVTSVIEFGGENDTTVSDIKGYCGIDPVRSLIVVAFAGSGNTIRNYLSDFAFVEIPYTDCNACWVHSGFATGWSERRSIVLAAVSTAILAHPNYSIVVTGHSIGAAVGTLAAVELRSLNYSVDTYTYGSPRVGNEAFADFVTSQAPAQGSNFRMTHVNDPVPQLPPTWIGYQHTSPEYWLSSGNDTTEDYGAQDVVVCEGVGDEGCNAGTGLVPIDGEAHNHYLGLIDVCQGPVSL</sequence>
<proteinExistence type="predicted"/>
<dbReference type="PANTHER" id="PTHR46640">
    <property type="entry name" value="TRIACYLGLYCEROL LIPASE, PUTATIVE (AFU_ORTHOLOGUE AFUA_6G06510)-RELATED"/>
    <property type="match status" value="1"/>
</dbReference>
<name>A0A8H8RJ44_9HELO</name>
<organism evidence="5 6">
    <name type="scientific">Lachnellula subtilissima</name>
    <dbReference type="NCBI Taxonomy" id="602034"/>
    <lineage>
        <taxon>Eukaryota</taxon>
        <taxon>Fungi</taxon>
        <taxon>Dikarya</taxon>
        <taxon>Ascomycota</taxon>
        <taxon>Pezizomycotina</taxon>
        <taxon>Leotiomycetes</taxon>
        <taxon>Helotiales</taxon>
        <taxon>Lachnaceae</taxon>
        <taxon>Lachnellula</taxon>
    </lineage>
</organism>